<accession>A0A7M2YWT6</accession>
<feature type="transmembrane region" description="Helical" evidence="1">
    <location>
        <begin position="134"/>
        <end position="151"/>
    </location>
</feature>
<feature type="transmembrane region" description="Helical" evidence="1">
    <location>
        <begin position="188"/>
        <end position="212"/>
    </location>
</feature>
<feature type="transmembrane region" description="Helical" evidence="1">
    <location>
        <begin position="56"/>
        <end position="79"/>
    </location>
</feature>
<comment type="caution">
    <text evidence="2">The sequence shown here is derived from an EMBL/GenBank/DDBJ whole genome shotgun (WGS) entry which is preliminary data.</text>
</comment>
<gene>
    <name evidence="2" type="ORF">Gocc_1481</name>
</gene>
<feature type="transmembrane region" description="Helical" evidence="1">
    <location>
        <begin position="18"/>
        <end position="36"/>
    </location>
</feature>
<organism evidence="2 3">
    <name type="scientific">Gaiella occulta</name>
    <dbReference type="NCBI Taxonomy" id="1002870"/>
    <lineage>
        <taxon>Bacteria</taxon>
        <taxon>Bacillati</taxon>
        <taxon>Actinomycetota</taxon>
        <taxon>Thermoleophilia</taxon>
        <taxon>Gaiellales</taxon>
        <taxon>Gaiellaceae</taxon>
        <taxon>Gaiella</taxon>
    </lineage>
</organism>
<keyword evidence="1" id="KW-0472">Membrane</keyword>
<dbReference type="AlphaFoldDB" id="A0A7M2YWT6"/>
<protein>
    <submittedName>
        <fullName evidence="2">Putative metal-binding integral membrane protein</fullName>
    </submittedName>
</protein>
<sequence>MLDGLAPRRALGAPRPRVVAAALLGGALAAWVTVGLRMRGMDAGPGSALGSMGWYLGIWVTMMAAMMLPSLTPMVLLHARVARGSARRPGASTAVFVAGYLILWTGYGILAYGLDRLVRAADLPFLAWDSGGPLVAGAAIALAGVYQLTPLKRVCLRHCRSPFHVVLHGWREGMLGALRMGVRHGATCVGCCVGLMLVLFAVGVMSITWMALVATIVFAEKVLPGGDRVSRALALVLVALGLWVALAPGSVPGLTEPAPGMQMSGMPPAPPS</sequence>
<dbReference type="InterPro" id="IPR018688">
    <property type="entry name" value="PpoB2-like"/>
</dbReference>
<reference evidence="2 3" key="1">
    <citation type="submission" date="2018-07" db="EMBL/GenBank/DDBJ databases">
        <title>High-quality-draft genome sequence of Gaiella occulta.</title>
        <authorList>
            <person name="Severino R."/>
            <person name="Froufe H.J.C."/>
            <person name="Rainey F.A."/>
            <person name="Barroso C."/>
            <person name="Albuquerque L."/>
            <person name="Lobo-Da-Cunha A."/>
            <person name="Da Costa M.S."/>
            <person name="Egas C."/>
        </authorList>
    </citation>
    <scope>NUCLEOTIDE SEQUENCE [LARGE SCALE GENOMIC DNA]</scope>
    <source>
        <strain evidence="2 3">F2-233</strain>
    </source>
</reference>
<proteinExistence type="predicted"/>
<name>A0A7M2YWT6_9ACTN</name>
<evidence type="ECO:0000313" key="2">
    <source>
        <dbReference type="EMBL" id="RDI74592.1"/>
    </source>
</evidence>
<keyword evidence="3" id="KW-1185">Reference proteome</keyword>
<evidence type="ECO:0000256" key="1">
    <source>
        <dbReference type="SAM" id="Phobius"/>
    </source>
</evidence>
<dbReference type="Pfam" id="PF09948">
    <property type="entry name" value="PpoB2"/>
    <property type="match status" value="1"/>
</dbReference>
<dbReference type="RefSeq" id="WP_220150506.1">
    <property type="nucleotide sequence ID" value="NZ_QQZY01000003.1"/>
</dbReference>
<dbReference type="Proteomes" id="UP000254134">
    <property type="component" value="Unassembled WGS sequence"/>
</dbReference>
<dbReference type="EMBL" id="QQZY01000003">
    <property type="protein sequence ID" value="RDI74592.1"/>
    <property type="molecule type" value="Genomic_DNA"/>
</dbReference>
<feature type="transmembrane region" description="Helical" evidence="1">
    <location>
        <begin position="232"/>
        <end position="254"/>
    </location>
</feature>
<reference evidence="3" key="2">
    <citation type="journal article" date="2019" name="MicrobiologyOpen">
        <title>High-quality draft genome sequence of Gaiella occulta isolated from a 150 meter deep mineral water borehole and comparison with the genome sequences of other deep-branching lineages of the phylum Actinobacteria.</title>
        <authorList>
            <person name="Severino R."/>
            <person name="Froufe H.J.C."/>
            <person name="Barroso C."/>
            <person name="Albuquerque L."/>
            <person name="Lobo-da-Cunha A."/>
            <person name="da Costa M.S."/>
            <person name="Egas C."/>
        </authorList>
    </citation>
    <scope>NUCLEOTIDE SEQUENCE [LARGE SCALE GENOMIC DNA]</scope>
    <source>
        <strain evidence="3">F2-233</strain>
    </source>
</reference>
<evidence type="ECO:0000313" key="3">
    <source>
        <dbReference type="Proteomes" id="UP000254134"/>
    </source>
</evidence>
<feature type="transmembrane region" description="Helical" evidence="1">
    <location>
        <begin position="91"/>
        <end position="114"/>
    </location>
</feature>
<keyword evidence="1" id="KW-0812">Transmembrane</keyword>
<keyword evidence="1" id="KW-1133">Transmembrane helix</keyword>